<dbReference type="RefSeq" id="WP_137328708.1">
    <property type="nucleotide sequence ID" value="NZ_CP040058.1"/>
</dbReference>
<dbReference type="AlphaFoldDB" id="A0A4P8IEP5"/>
<dbReference type="KEGG" id="arf:AR1Y2_1851"/>
<sequence length="91" mass="10554">MAKKSKNYQFFSHRDCEFFPCHETDDPDNFNCLFCYCPLYMLGKDCGGNFRYQNGIKDCSHCMVPHKRDNYDDIIGKFSEITAAMKKGGSQ</sequence>
<dbReference type="OrthoDB" id="9799337at2"/>
<dbReference type="Proteomes" id="UP000298653">
    <property type="component" value="Chromosome"/>
</dbReference>
<name>A0A4P8IEP5_9FIRM</name>
<proteinExistence type="predicted"/>
<evidence type="ECO:0000259" key="1">
    <source>
        <dbReference type="Pfam" id="PF04071"/>
    </source>
</evidence>
<protein>
    <submittedName>
        <fullName evidence="2">Cobalamine-related hypothetical metal-binding protein CrdX</fullName>
    </submittedName>
</protein>
<feature type="domain" description="Cysteine-rich small" evidence="1">
    <location>
        <begin position="7"/>
        <end position="87"/>
    </location>
</feature>
<keyword evidence="3" id="KW-1185">Reference proteome</keyword>
<reference evidence="2 3" key="1">
    <citation type="submission" date="2019-05" db="EMBL/GenBank/DDBJ databases">
        <title>Complete genome sequencing of Anaerostipes rhamnosivorans.</title>
        <authorList>
            <person name="Bui T.P.N."/>
            <person name="de Vos W.M."/>
        </authorList>
    </citation>
    <scope>NUCLEOTIDE SEQUENCE [LARGE SCALE GENOMIC DNA]</scope>
    <source>
        <strain evidence="2 3">1y2</strain>
    </source>
</reference>
<organism evidence="2 3">
    <name type="scientific">Anaerostipes rhamnosivorans</name>
    <dbReference type="NCBI Taxonomy" id="1229621"/>
    <lineage>
        <taxon>Bacteria</taxon>
        <taxon>Bacillati</taxon>
        <taxon>Bacillota</taxon>
        <taxon>Clostridia</taxon>
        <taxon>Lachnospirales</taxon>
        <taxon>Lachnospiraceae</taxon>
        <taxon>Anaerostipes</taxon>
    </lineage>
</organism>
<dbReference type="Pfam" id="PF04071">
    <property type="entry name" value="zf-like"/>
    <property type="match status" value="1"/>
</dbReference>
<dbReference type="InterPro" id="IPR007212">
    <property type="entry name" value="Zf-like"/>
</dbReference>
<gene>
    <name evidence="2" type="ORF">AR1Y2_1851</name>
</gene>
<evidence type="ECO:0000313" key="3">
    <source>
        <dbReference type="Proteomes" id="UP000298653"/>
    </source>
</evidence>
<dbReference type="EMBL" id="CP040058">
    <property type="protein sequence ID" value="QCP35305.1"/>
    <property type="molecule type" value="Genomic_DNA"/>
</dbReference>
<accession>A0A4P8IEP5</accession>
<evidence type="ECO:0000313" key="2">
    <source>
        <dbReference type="EMBL" id="QCP35305.1"/>
    </source>
</evidence>